<dbReference type="GeneID" id="87955711"/>
<feature type="chain" id="PRO_5046252374" description="Ricin B lectin domain-containing protein" evidence="1">
    <location>
        <begin position="20"/>
        <end position="124"/>
    </location>
</feature>
<dbReference type="Proteomes" id="UP001329825">
    <property type="component" value="Chromosome 4"/>
</dbReference>
<sequence length="124" mass="12963">MIFSILAFACLATASLTSAATIKGKIRNIDQKQCIGFGGVDSTPKSSELGMVDCASAPEWQVDEGDQGGYVLYSPQLTTALLVTENHVVGVADSYPGDETQQLTGCDADGGNSDAQNVAWETID</sequence>
<protein>
    <recommendedName>
        <fullName evidence="4">Ricin B lectin domain-containing protein</fullName>
    </recommendedName>
</protein>
<accession>A0ABZ1D0X4</accession>
<evidence type="ECO:0000313" key="2">
    <source>
        <dbReference type="EMBL" id="WRT66621.1"/>
    </source>
</evidence>
<keyword evidence="3" id="KW-1185">Reference proteome</keyword>
<organism evidence="2 3">
    <name type="scientific">Kwoniella shivajii</name>
    <dbReference type="NCBI Taxonomy" id="564305"/>
    <lineage>
        <taxon>Eukaryota</taxon>
        <taxon>Fungi</taxon>
        <taxon>Dikarya</taxon>
        <taxon>Basidiomycota</taxon>
        <taxon>Agaricomycotina</taxon>
        <taxon>Tremellomycetes</taxon>
        <taxon>Tremellales</taxon>
        <taxon>Cryptococcaceae</taxon>
        <taxon>Kwoniella</taxon>
    </lineage>
</organism>
<feature type="signal peptide" evidence="1">
    <location>
        <begin position="1"/>
        <end position="19"/>
    </location>
</feature>
<name>A0ABZ1D0X4_9TREE</name>
<dbReference type="EMBL" id="CP141884">
    <property type="protein sequence ID" value="WRT66621.1"/>
    <property type="molecule type" value="Genomic_DNA"/>
</dbReference>
<proteinExistence type="predicted"/>
<evidence type="ECO:0008006" key="4">
    <source>
        <dbReference type="Google" id="ProtNLM"/>
    </source>
</evidence>
<gene>
    <name evidence="2" type="ORF">IL334_003580</name>
</gene>
<reference evidence="2 3" key="1">
    <citation type="submission" date="2024-01" db="EMBL/GenBank/DDBJ databases">
        <title>Comparative genomics of Cryptococcus and Kwoniella reveals pathogenesis evolution and contrasting modes of karyotype evolution via chromosome fusion or intercentromeric recombination.</title>
        <authorList>
            <person name="Coelho M.A."/>
            <person name="David-Palma M."/>
            <person name="Shea T."/>
            <person name="Bowers K."/>
            <person name="McGinley-Smith S."/>
            <person name="Mohammad A.W."/>
            <person name="Gnirke A."/>
            <person name="Yurkov A.M."/>
            <person name="Nowrousian M."/>
            <person name="Sun S."/>
            <person name="Cuomo C.A."/>
            <person name="Heitman J."/>
        </authorList>
    </citation>
    <scope>NUCLEOTIDE SEQUENCE [LARGE SCALE GENOMIC DNA]</scope>
    <source>
        <strain evidence="2">CBS 11374</strain>
    </source>
</reference>
<evidence type="ECO:0000256" key="1">
    <source>
        <dbReference type="SAM" id="SignalP"/>
    </source>
</evidence>
<evidence type="ECO:0000313" key="3">
    <source>
        <dbReference type="Proteomes" id="UP001329825"/>
    </source>
</evidence>
<dbReference type="RefSeq" id="XP_062791361.1">
    <property type="nucleotide sequence ID" value="XM_062935310.1"/>
</dbReference>
<keyword evidence="1" id="KW-0732">Signal</keyword>